<sequence length="106" mass="12003">MIKDLEDLEGVGNAIAKKLKEADITLDDIAKFNRENDTSKLIEMGITESHAKKILANFTKPSENENDLNNKVVDERVEDNDNIIISSKDPAFIEFAKNTKGYEYKK</sequence>
<name>A0A843AK75_METAZ</name>
<proteinExistence type="predicted"/>
<comment type="caution">
    <text evidence="1">The sequence shown here is derived from an EMBL/GenBank/DDBJ whole genome shotgun (WGS) entry which is preliminary data.</text>
</comment>
<evidence type="ECO:0000313" key="1">
    <source>
        <dbReference type="EMBL" id="MBF4469626.1"/>
    </source>
</evidence>
<protein>
    <submittedName>
        <fullName evidence="1">Uncharacterized protein</fullName>
    </submittedName>
</protein>
<dbReference type="RefSeq" id="WP_278524227.1">
    <property type="nucleotide sequence ID" value="NZ_JADIIN010000075.1"/>
</dbReference>
<dbReference type="Proteomes" id="UP000658733">
    <property type="component" value="Unassembled WGS sequence"/>
</dbReference>
<gene>
    <name evidence="1" type="ORF">ISP01_09505</name>
</gene>
<dbReference type="Gene3D" id="1.10.150.20">
    <property type="entry name" value="5' to 3' exonuclease, C-terminal subdomain"/>
    <property type="match status" value="1"/>
</dbReference>
<evidence type="ECO:0000313" key="2">
    <source>
        <dbReference type="Proteomes" id="UP000658733"/>
    </source>
</evidence>
<accession>A0A843AK75</accession>
<dbReference type="EMBL" id="JADIIN010000075">
    <property type="protein sequence ID" value="MBF4469626.1"/>
    <property type="molecule type" value="Genomic_DNA"/>
</dbReference>
<reference evidence="1" key="1">
    <citation type="submission" date="2020-10" db="EMBL/GenBank/DDBJ databases">
        <title>Dehalococcoides mccartyi of a TCE/Cr reducing biochatode.</title>
        <authorList>
            <person name="Matturro B."/>
        </authorList>
    </citation>
    <scope>NUCLEOTIDE SEQUENCE</scope>
    <source>
        <strain evidence="1">Bin4</strain>
    </source>
</reference>
<dbReference type="AlphaFoldDB" id="A0A843AK75"/>
<organism evidence="1 2">
    <name type="scientific">Methanobrevibacter arboriphilus</name>
    <dbReference type="NCBI Taxonomy" id="39441"/>
    <lineage>
        <taxon>Archaea</taxon>
        <taxon>Methanobacteriati</taxon>
        <taxon>Methanobacteriota</taxon>
        <taxon>Methanomada group</taxon>
        <taxon>Methanobacteria</taxon>
        <taxon>Methanobacteriales</taxon>
        <taxon>Methanobacteriaceae</taxon>
        <taxon>Methanobrevibacter</taxon>
    </lineage>
</organism>